<comment type="catalytic activity">
    <reaction evidence="1">
        <text>ATP + protein L-histidine = ADP + protein N-phospho-L-histidine.</text>
        <dbReference type="EC" id="2.7.13.3"/>
    </reaction>
</comment>
<dbReference type="SMART" id="SM00304">
    <property type="entry name" value="HAMP"/>
    <property type="match status" value="1"/>
</dbReference>
<evidence type="ECO:0000259" key="15">
    <source>
        <dbReference type="PROSITE" id="PS50109"/>
    </source>
</evidence>
<accession>A0A4Q4KSU0</accession>
<evidence type="ECO:0000259" key="16">
    <source>
        <dbReference type="PROSITE" id="PS50885"/>
    </source>
</evidence>
<dbReference type="AlphaFoldDB" id="A0A4Q4KSU0"/>
<dbReference type="PROSITE" id="PS50885">
    <property type="entry name" value="HAMP"/>
    <property type="match status" value="1"/>
</dbReference>
<dbReference type="SMART" id="SM00387">
    <property type="entry name" value="HATPase_c"/>
    <property type="match status" value="1"/>
</dbReference>
<gene>
    <name evidence="17" type="ORF">ERX46_03335</name>
</gene>
<dbReference type="Pfam" id="PF00672">
    <property type="entry name" value="HAMP"/>
    <property type="match status" value="1"/>
</dbReference>
<dbReference type="RefSeq" id="WP_130092407.1">
    <property type="nucleotide sequence ID" value="NZ_SETE01000001.1"/>
</dbReference>
<name>A0A4Q4KSU0_9FLAO</name>
<evidence type="ECO:0000256" key="5">
    <source>
        <dbReference type="ARBA" id="ARBA00022553"/>
    </source>
</evidence>
<keyword evidence="13 14" id="KW-0472">Membrane</keyword>
<dbReference type="InterPro" id="IPR003661">
    <property type="entry name" value="HisK_dim/P_dom"/>
</dbReference>
<dbReference type="GO" id="GO:0000155">
    <property type="term" value="F:phosphorelay sensor kinase activity"/>
    <property type="evidence" value="ECO:0007669"/>
    <property type="project" value="InterPro"/>
</dbReference>
<evidence type="ECO:0000256" key="14">
    <source>
        <dbReference type="SAM" id="Phobius"/>
    </source>
</evidence>
<dbReference type="Pfam" id="PF02518">
    <property type="entry name" value="HATPase_c"/>
    <property type="match status" value="1"/>
</dbReference>
<dbReference type="PANTHER" id="PTHR45528:SF1">
    <property type="entry name" value="SENSOR HISTIDINE KINASE CPXA"/>
    <property type="match status" value="1"/>
</dbReference>
<feature type="transmembrane region" description="Helical" evidence="14">
    <location>
        <begin position="9"/>
        <end position="32"/>
    </location>
</feature>
<keyword evidence="4" id="KW-1003">Cell membrane</keyword>
<evidence type="ECO:0000256" key="9">
    <source>
        <dbReference type="ARBA" id="ARBA00022777"/>
    </source>
</evidence>
<evidence type="ECO:0000313" key="18">
    <source>
        <dbReference type="Proteomes" id="UP000293952"/>
    </source>
</evidence>
<dbReference type="Gene3D" id="6.10.340.10">
    <property type="match status" value="1"/>
</dbReference>
<evidence type="ECO:0000256" key="12">
    <source>
        <dbReference type="ARBA" id="ARBA00023012"/>
    </source>
</evidence>
<dbReference type="InterPro" id="IPR004358">
    <property type="entry name" value="Sig_transdc_His_kin-like_C"/>
</dbReference>
<keyword evidence="10" id="KW-0067">ATP-binding</keyword>
<evidence type="ECO:0000256" key="10">
    <source>
        <dbReference type="ARBA" id="ARBA00022840"/>
    </source>
</evidence>
<dbReference type="FunFam" id="1.10.287.130:FF:000001">
    <property type="entry name" value="Two-component sensor histidine kinase"/>
    <property type="match status" value="1"/>
</dbReference>
<dbReference type="InterPro" id="IPR036097">
    <property type="entry name" value="HisK_dim/P_sf"/>
</dbReference>
<dbReference type="Pfam" id="PF00512">
    <property type="entry name" value="HisKA"/>
    <property type="match status" value="1"/>
</dbReference>
<dbReference type="SUPFAM" id="SSF158472">
    <property type="entry name" value="HAMP domain-like"/>
    <property type="match status" value="1"/>
</dbReference>
<organism evidence="17 18">
    <name type="scientific">Brumimicrobium glaciale</name>
    <dbReference type="NCBI Taxonomy" id="200475"/>
    <lineage>
        <taxon>Bacteria</taxon>
        <taxon>Pseudomonadati</taxon>
        <taxon>Bacteroidota</taxon>
        <taxon>Flavobacteriia</taxon>
        <taxon>Flavobacteriales</taxon>
        <taxon>Crocinitomicaceae</taxon>
        <taxon>Brumimicrobium</taxon>
    </lineage>
</organism>
<dbReference type="Gene3D" id="1.10.287.130">
    <property type="match status" value="1"/>
</dbReference>
<dbReference type="InterPro" id="IPR003660">
    <property type="entry name" value="HAMP_dom"/>
</dbReference>
<dbReference type="InterPro" id="IPR036890">
    <property type="entry name" value="HATPase_C_sf"/>
</dbReference>
<comment type="subcellular location">
    <subcellularLocation>
        <location evidence="2">Cell membrane</location>
        <topology evidence="2">Multi-pass membrane protein</topology>
    </subcellularLocation>
</comment>
<comment type="caution">
    <text evidence="17">The sequence shown here is derived from an EMBL/GenBank/DDBJ whole genome shotgun (WGS) entry which is preliminary data.</text>
</comment>
<dbReference type="EMBL" id="SETE01000001">
    <property type="protein sequence ID" value="RYM36042.1"/>
    <property type="molecule type" value="Genomic_DNA"/>
</dbReference>
<dbReference type="EC" id="2.7.13.3" evidence="3"/>
<dbReference type="SMART" id="SM00388">
    <property type="entry name" value="HisKA"/>
    <property type="match status" value="1"/>
</dbReference>
<dbReference type="CDD" id="cd06225">
    <property type="entry name" value="HAMP"/>
    <property type="match status" value="1"/>
</dbReference>
<feature type="domain" description="HAMP" evidence="16">
    <location>
        <begin position="184"/>
        <end position="237"/>
    </location>
</feature>
<protein>
    <recommendedName>
        <fullName evidence="3">histidine kinase</fullName>
        <ecNumber evidence="3">2.7.13.3</ecNumber>
    </recommendedName>
</protein>
<evidence type="ECO:0000256" key="8">
    <source>
        <dbReference type="ARBA" id="ARBA00022741"/>
    </source>
</evidence>
<sequence>MSLNFKKRIAFHFIVATAIVIAVVFGIVYLIVQQTVYRNIDNDLSFEANKHTKEIYQTEDGIKFIHKGEWEETEHREVQVNPVFIQLTNKLGEVTDKSPNLKEDQLIFKNENKYGDHFNTKLKERFIRQAQIPIEKNGKINGYIIAAMSLDGSLMVLENLRNTLLFLFPIVLIGLFFISSFLAGKSISPVVLITNTANRITKNNLNERIELPQNEDELYDLSSSINSLIDRLGKALEREKQFTSDASHELRTPISIIKGTLEVLIRKDRNVEEYREKINYSLKELDRMAIMIEQLLVLARFDSNTELATNATSSIVDIMNQIIIQRTPSILDKNIDLVIHTEDGEETELNTFHTHLILDNILSNAIKYSHLNGKIEISIRGNSNAVSCQIKDYGIGIKKSDIQSLYTPFFRSDALNHKDIKGVGLGLSIVQKAAAVCNAEILIHSDLGKGTAVDIRF</sequence>
<keyword evidence="6" id="KW-0808">Transferase</keyword>
<keyword evidence="18" id="KW-1185">Reference proteome</keyword>
<proteinExistence type="predicted"/>
<evidence type="ECO:0000256" key="7">
    <source>
        <dbReference type="ARBA" id="ARBA00022692"/>
    </source>
</evidence>
<dbReference type="PROSITE" id="PS50109">
    <property type="entry name" value="HIS_KIN"/>
    <property type="match status" value="1"/>
</dbReference>
<dbReference type="GO" id="GO:0005524">
    <property type="term" value="F:ATP binding"/>
    <property type="evidence" value="ECO:0007669"/>
    <property type="project" value="UniProtKB-KW"/>
</dbReference>
<keyword evidence="9" id="KW-0418">Kinase</keyword>
<evidence type="ECO:0000256" key="11">
    <source>
        <dbReference type="ARBA" id="ARBA00022989"/>
    </source>
</evidence>
<dbReference type="GO" id="GO:0005886">
    <property type="term" value="C:plasma membrane"/>
    <property type="evidence" value="ECO:0007669"/>
    <property type="project" value="UniProtKB-SubCell"/>
</dbReference>
<dbReference type="InterPro" id="IPR003594">
    <property type="entry name" value="HATPase_dom"/>
</dbReference>
<dbReference type="Proteomes" id="UP000293952">
    <property type="component" value="Unassembled WGS sequence"/>
</dbReference>
<evidence type="ECO:0000256" key="3">
    <source>
        <dbReference type="ARBA" id="ARBA00012438"/>
    </source>
</evidence>
<keyword evidence="11 14" id="KW-1133">Transmembrane helix</keyword>
<dbReference type="SUPFAM" id="SSF47384">
    <property type="entry name" value="Homodimeric domain of signal transducing histidine kinase"/>
    <property type="match status" value="1"/>
</dbReference>
<keyword evidence="5" id="KW-0597">Phosphoprotein</keyword>
<feature type="transmembrane region" description="Helical" evidence="14">
    <location>
        <begin position="164"/>
        <end position="183"/>
    </location>
</feature>
<evidence type="ECO:0000256" key="1">
    <source>
        <dbReference type="ARBA" id="ARBA00000085"/>
    </source>
</evidence>
<keyword evidence="12" id="KW-0902">Two-component regulatory system</keyword>
<evidence type="ECO:0000256" key="6">
    <source>
        <dbReference type="ARBA" id="ARBA00022679"/>
    </source>
</evidence>
<evidence type="ECO:0000313" key="17">
    <source>
        <dbReference type="EMBL" id="RYM36042.1"/>
    </source>
</evidence>
<dbReference type="Gene3D" id="3.30.565.10">
    <property type="entry name" value="Histidine kinase-like ATPase, C-terminal domain"/>
    <property type="match status" value="1"/>
</dbReference>
<dbReference type="InterPro" id="IPR005467">
    <property type="entry name" value="His_kinase_dom"/>
</dbReference>
<keyword evidence="8" id="KW-0547">Nucleotide-binding</keyword>
<evidence type="ECO:0000256" key="4">
    <source>
        <dbReference type="ARBA" id="ARBA00022475"/>
    </source>
</evidence>
<dbReference type="CDD" id="cd00082">
    <property type="entry name" value="HisKA"/>
    <property type="match status" value="1"/>
</dbReference>
<dbReference type="PRINTS" id="PR00344">
    <property type="entry name" value="BCTRLSENSOR"/>
</dbReference>
<reference evidence="17 18" key="1">
    <citation type="submission" date="2019-02" db="EMBL/GenBank/DDBJ databases">
        <title>Genome sequence of the sea-ice species Brumimicrobium glaciale.</title>
        <authorList>
            <person name="Bowman J.P."/>
        </authorList>
    </citation>
    <scope>NUCLEOTIDE SEQUENCE [LARGE SCALE GENOMIC DNA]</scope>
    <source>
        <strain evidence="17 18">IC156</strain>
    </source>
</reference>
<dbReference type="OrthoDB" id="594725at2"/>
<dbReference type="SUPFAM" id="SSF55874">
    <property type="entry name" value="ATPase domain of HSP90 chaperone/DNA topoisomerase II/histidine kinase"/>
    <property type="match status" value="1"/>
</dbReference>
<feature type="domain" description="Histidine kinase" evidence="15">
    <location>
        <begin position="245"/>
        <end position="457"/>
    </location>
</feature>
<dbReference type="PANTHER" id="PTHR45528">
    <property type="entry name" value="SENSOR HISTIDINE KINASE CPXA"/>
    <property type="match status" value="1"/>
</dbReference>
<evidence type="ECO:0000256" key="13">
    <source>
        <dbReference type="ARBA" id="ARBA00023136"/>
    </source>
</evidence>
<keyword evidence="7 14" id="KW-0812">Transmembrane</keyword>
<evidence type="ECO:0000256" key="2">
    <source>
        <dbReference type="ARBA" id="ARBA00004651"/>
    </source>
</evidence>
<dbReference type="InterPro" id="IPR050398">
    <property type="entry name" value="HssS/ArlS-like"/>
</dbReference>